<dbReference type="Pfam" id="PF01810">
    <property type="entry name" value="LysE"/>
    <property type="match status" value="1"/>
</dbReference>
<keyword evidence="2" id="KW-1003">Cell membrane</keyword>
<evidence type="ECO:0000256" key="1">
    <source>
        <dbReference type="ARBA" id="ARBA00004651"/>
    </source>
</evidence>
<evidence type="ECO:0000256" key="2">
    <source>
        <dbReference type="ARBA" id="ARBA00022475"/>
    </source>
</evidence>
<dbReference type="PANTHER" id="PTHR30086">
    <property type="entry name" value="ARGININE EXPORTER PROTEIN ARGO"/>
    <property type="match status" value="1"/>
</dbReference>
<dbReference type="RefSeq" id="WP_029286139.1">
    <property type="nucleotide sequence ID" value="NZ_CP176757.1"/>
</dbReference>
<comment type="subcellular location">
    <subcellularLocation>
        <location evidence="1">Cell membrane</location>
        <topology evidence="1">Multi-pass membrane protein</topology>
    </subcellularLocation>
</comment>
<dbReference type="InterPro" id="IPR001123">
    <property type="entry name" value="LeuE-type"/>
</dbReference>
<sequence length="192" mass="21501">MNIAAFLSYVIITSVTPGPSNILMMNEGRKFGFIKSWKFNSGILAGFALLGLLSGVFTTSLYDSIPLVEPYFKAAGAAYLLYLAWRVGFRKGSGEDSSIERSSFLSGFIFQLINIKSILFFLTVMSIFVLPYYSSYEAIGFYLSLSILLGWTALLLWSGFGSMFKKFFSEYDKFFRVIMSLLLVYSAASIFT</sequence>
<gene>
    <name evidence="7" type="ORF">GS18_0214985</name>
</gene>
<evidence type="ECO:0000256" key="6">
    <source>
        <dbReference type="SAM" id="Phobius"/>
    </source>
</evidence>
<feature type="transmembrane region" description="Helical" evidence="6">
    <location>
        <begin position="174"/>
        <end position="191"/>
    </location>
</feature>
<feature type="transmembrane region" description="Helical" evidence="6">
    <location>
        <begin position="70"/>
        <end position="87"/>
    </location>
</feature>
<evidence type="ECO:0000256" key="4">
    <source>
        <dbReference type="ARBA" id="ARBA00022989"/>
    </source>
</evidence>
<proteinExistence type="predicted"/>
<protein>
    <submittedName>
        <fullName evidence="7">Lysine transporter LysE</fullName>
    </submittedName>
</protein>
<keyword evidence="5 6" id="KW-0472">Membrane</keyword>
<evidence type="ECO:0000313" key="7">
    <source>
        <dbReference type="EMBL" id="KEZ49566.1"/>
    </source>
</evidence>
<dbReference type="OrthoDB" id="198428at2"/>
<keyword evidence="8" id="KW-1185">Reference proteome</keyword>
<dbReference type="EMBL" id="JNVC02000010">
    <property type="protein sequence ID" value="KEZ49566.1"/>
    <property type="molecule type" value="Genomic_DNA"/>
</dbReference>
<name>A0A084GQF4_METID</name>
<dbReference type="GO" id="GO:0033228">
    <property type="term" value="P:cysteine export across plasma membrane"/>
    <property type="evidence" value="ECO:0007669"/>
    <property type="project" value="TreeGrafter"/>
</dbReference>
<keyword evidence="4 6" id="KW-1133">Transmembrane helix</keyword>
<evidence type="ECO:0000256" key="5">
    <source>
        <dbReference type="ARBA" id="ARBA00023136"/>
    </source>
</evidence>
<dbReference type="GO" id="GO:0015171">
    <property type="term" value="F:amino acid transmembrane transporter activity"/>
    <property type="evidence" value="ECO:0007669"/>
    <property type="project" value="TreeGrafter"/>
</dbReference>
<evidence type="ECO:0000256" key="3">
    <source>
        <dbReference type="ARBA" id="ARBA00022692"/>
    </source>
</evidence>
<evidence type="ECO:0000313" key="8">
    <source>
        <dbReference type="Proteomes" id="UP000028549"/>
    </source>
</evidence>
<dbReference type="PANTHER" id="PTHR30086:SF20">
    <property type="entry name" value="ARGININE EXPORTER PROTEIN ARGO-RELATED"/>
    <property type="match status" value="1"/>
</dbReference>
<keyword evidence="3 6" id="KW-0812">Transmembrane</keyword>
<reference evidence="7 8" key="1">
    <citation type="journal article" date="2005" name="Int. J. Syst. Evol. Microbiol.">
        <title>Bacillus cibi sp. nov., isolated from jeotgal, a traditional Korean fermented seafood.</title>
        <authorList>
            <person name="Yoon J.H."/>
            <person name="Lee C.H."/>
            <person name="Oh T.K."/>
        </authorList>
    </citation>
    <scope>NUCLEOTIDE SEQUENCE [LARGE SCALE GENOMIC DNA]</scope>
    <source>
        <strain evidence="7 8">DSM 16189</strain>
    </source>
</reference>
<dbReference type="GO" id="GO:0005886">
    <property type="term" value="C:plasma membrane"/>
    <property type="evidence" value="ECO:0007669"/>
    <property type="project" value="UniProtKB-SubCell"/>
</dbReference>
<feature type="transmembrane region" description="Helical" evidence="6">
    <location>
        <begin position="37"/>
        <end position="58"/>
    </location>
</feature>
<feature type="transmembrane region" description="Helical" evidence="6">
    <location>
        <begin position="139"/>
        <end position="162"/>
    </location>
</feature>
<dbReference type="Proteomes" id="UP000028549">
    <property type="component" value="Unassembled WGS sequence"/>
</dbReference>
<comment type="caution">
    <text evidence="7">The sequence shown here is derived from an EMBL/GenBank/DDBJ whole genome shotgun (WGS) entry which is preliminary data.</text>
</comment>
<dbReference type="AlphaFoldDB" id="A0A084GQF4"/>
<organism evidence="7 8">
    <name type="scientific">Metabacillus indicus</name>
    <name type="common">Bacillus indicus</name>
    <dbReference type="NCBI Taxonomy" id="246786"/>
    <lineage>
        <taxon>Bacteria</taxon>
        <taxon>Bacillati</taxon>
        <taxon>Bacillota</taxon>
        <taxon>Bacilli</taxon>
        <taxon>Bacillales</taxon>
        <taxon>Bacillaceae</taxon>
        <taxon>Metabacillus</taxon>
    </lineage>
</organism>
<feature type="transmembrane region" description="Helical" evidence="6">
    <location>
        <begin position="108"/>
        <end position="133"/>
    </location>
</feature>
<feature type="transmembrane region" description="Helical" evidence="6">
    <location>
        <begin position="6"/>
        <end position="25"/>
    </location>
</feature>
<accession>A0A084GQF4</accession>